<feature type="transmembrane region" description="Helical" evidence="1">
    <location>
        <begin position="30"/>
        <end position="48"/>
    </location>
</feature>
<dbReference type="AlphaFoldDB" id="A0A511UUD1"/>
<gene>
    <name evidence="2" type="ORF">CQU01_04370</name>
</gene>
<evidence type="ECO:0000313" key="3">
    <source>
        <dbReference type="Proteomes" id="UP000321491"/>
    </source>
</evidence>
<sequence length="79" mass="8418">MTFEIYDVALVPIIMGVVQVFKQIGLPKRFSPLLALLLGIAGGIFYVCPTDIKSGIMVGIVLGLSATGLYSGSKNMIEK</sequence>
<feature type="transmembrane region" description="Helical" evidence="1">
    <location>
        <begin position="54"/>
        <end position="72"/>
    </location>
</feature>
<evidence type="ECO:0000313" key="2">
    <source>
        <dbReference type="EMBL" id="GEN30199.1"/>
    </source>
</evidence>
<organism evidence="2 3">
    <name type="scientific">Cerasibacillus quisquiliarum</name>
    <dbReference type="NCBI Taxonomy" id="227865"/>
    <lineage>
        <taxon>Bacteria</taxon>
        <taxon>Bacillati</taxon>
        <taxon>Bacillota</taxon>
        <taxon>Bacilli</taxon>
        <taxon>Bacillales</taxon>
        <taxon>Bacillaceae</taxon>
        <taxon>Cerasibacillus</taxon>
    </lineage>
</organism>
<accession>A0A511UUD1</accession>
<dbReference type="RefSeq" id="WP_146935258.1">
    <property type="nucleotide sequence ID" value="NZ_BJXW01000007.1"/>
</dbReference>
<proteinExistence type="predicted"/>
<keyword evidence="1" id="KW-0472">Membrane</keyword>
<dbReference type="EMBL" id="BJXW01000007">
    <property type="protein sequence ID" value="GEN30199.1"/>
    <property type="molecule type" value="Genomic_DNA"/>
</dbReference>
<reference evidence="2 3" key="1">
    <citation type="submission" date="2019-07" db="EMBL/GenBank/DDBJ databases">
        <title>Whole genome shotgun sequence of Cerasibacillus quisquiliarum NBRC 102429.</title>
        <authorList>
            <person name="Hosoyama A."/>
            <person name="Uohara A."/>
            <person name="Ohji S."/>
            <person name="Ichikawa N."/>
        </authorList>
    </citation>
    <scope>NUCLEOTIDE SEQUENCE [LARGE SCALE GENOMIC DNA]</scope>
    <source>
        <strain evidence="2 3">NBRC 102429</strain>
    </source>
</reference>
<keyword evidence="1" id="KW-1133">Transmembrane helix</keyword>
<keyword evidence="1" id="KW-0812">Transmembrane</keyword>
<evidence type="ECO:0000256" key="1">
    <source>
        <dbReference type="SAM" id="Phobius"/>
    </source>
</evidence>
<dbReference type="Proteomes" id="UP000321491">
    <property type="component" value="Unassembled WGS sequence"/>
</dbReference>
<comment type="caution">
    <text evidence="2">The sequence shown here is derived from an EMBL/GenBank/DDBJ whole genome shotgun (WGS) entry which is preliminary data.</text>
</comment>
<name>A0A511UUD1_9BACI</name>
<keyword evidence="3" id="KW-1185">Reference proteome</keyword>
<dbReference type="OrthoDB" id="1730036at2"/>
<protein>
    <submittedName>
        <fullName evidence="2">Holin</fullName>
    </submittedName>
</protein>